<comment type="caution">
    <text evidence="1">The sequence shown here is derived from an EMBL/GenBank/DDBJ whole genome shotgun (WGS) entry which is preliminary data.</text>
</comment>
<dbReference type="InterPro" id="IPR027417">
    <property type="entry name" value="P-loop_NTPase"/>
</dbReference>
<dbReference type="EMBL" id="LDYI01000145">
    <property type="protein sequence ID" value="KPO06808.1"/>
    <property type="molecule type" value="Genomic_DNA"/>
</dbReference>
<evidence type="ECO:0000313" key="2">
    <source>
        <dbReference type="Proteomes" id="UP000050556"/>
    </source>
</evidence>
<proteinExistence type="predicted"/>
<organism evidence="1 2">
    <name type="scientific">Escherichia coli</name>
    <dbReference type="NCBI Taxonomy" id="562"/>
    <lineage>
        <taxon>Bacteria</taxon>
        <taxon>Pseudomonadati</taxon>
        <taxon>Pseudomonadota</taxon>
        <taxon>Gammaproteobacteria</taxon>
        <taxon>Enterobacterales</taxon>
        <taxon>Enterobacteriaceae</taxon>
        <taxon>Escherichia</taxon>
    </lineage>
</organism>
<dbReference type="Gene3D" id="1.10.260.40">
    <property type="entry name" value="lambda repressor-like DNA-binding domains"/>
    <property type="match status" value="1"/>
</dbReference>
<dbReference type="Pfam" id="PF01381">
    <property type="entry name" value="HTH_3"/>
    <property type="match status" value="1"/>
</dbReference>
<dbReference type="Pfam" id="PF13401">
    <property type="entry name" value="AAA_22"/>
    <property type="match status" value="1"/>
</dbReference>
<dbReference type="InterPro" id="IPR010982">
    <property type="entry name" value="Lambda_DNA-bd_dom_sf"/>
</dbReference>
<dbReference type="PATRIC" id="fig|562.7813.peg.4425"/>
<dbReference type="GO" id="GO:0016887">
    <property type="term" value="F:ATP hydrolysis activity"/>
    <property type="evidence" value="ECO:0007669"/>
    <property type="project" value="InterPro"/>
</dbReference>
<name>A0A0N8IRE9_ECOLX</name>
<protein>
    <submittedName>
        <fullName evidence="1">XRE family transcriptional regulator</fullName>
    </submittedName>
</protein>
<dbReference type="InterPro" id="IPR001387">
    <property type="entry name" value="Cro/C1-type_HTH"/>
</dbReference>
<dbReference type="PROSITE" id="PS50943">
    <property type="entry name" value="HTH_CROC1"/>
    <property type="match status" value="1"/>
</dbReference>
<dbReference type="PANTHER" id="PTHR35894">
    <property type="entry name" value="GENERAL SECRETION PATHWAY PROTEIN A-RELATED"/>
    <property type="match status" value="1"/>
</dbReference>
<dbReference type="GO" id="GO:0003677">
    <property type="term" value="F:DNA binding"/>
    <property type="evidence" value="ECO:0007669"/>
    <property type="project" value="InterPro"/>
</dbReference>
<dbReference type="SUPFAM" id="SSF52540">
    <property type="entry name" value="P-loop containing nucleoside triphosphate hydrolases"/>
    <property type="match status" value="1"/>
</dbReference>
<dbReference type="SUPFAM" id="SSF47413">
    <property type="entry name" value="lambda repressor-like DNA-binding domains"/>
    <property type="match status" value="1"/>
</dbReference>
<dbReference type="Gene3D" id="3.40.50.300">
    <property type="entry name" value="P-loop containing nucleotide triphosphate hydrolases"/>
    <property type="match status" value="1"/>
</dbReference>
<reference evidence="1 2" key="1">
    <citation type="journal article" date="2015" name="Front. Microbiol.">
        <title>Genetic determinants of heat resistance in Escherichia coli.</title>
        <authorList>
            <person name="Mercer R.G."/>
            <person name="Zheng J."/>
            <person name="Garcia-Hernandez R."/>
            <person name="Ruan L."/>
            <person name="Ganzle M.G."/>
            <person name="McMullen L.M."/>
        </authorList>
    </citation>
    <scope>NUCLEOTIDE SEQUENCE [LARGE SCALE GENOMIC DNA]</scope>
    <source>
        <strain evidence="1 2">AW1.3</strain>
    </source>
</reference>
<dbReference type="Proteomes" id="UP000050556">
    <property type="component" value="Unassembled WGS sequence"/>
</dbReference>
<gene>
    <name evidence="1" type="ORF">ACU57_22650</name>
</gene>
<dbReference type="InterPro" id="IPR052026">
    <property type="entry name" value="ExeA_AAA_ATPase_DNA-bind"/>
</dbReference>
<evidence type="ECO:0000313" key="1">
    <source>
        <dbReference type="EMBL" id="KPO06808.1"/>
    </source>
</evidence>
<dbReference type="CDD" id="cd00093">
    <property type="entry name" value="HTH_XRE"/>
    <property type="match status" value="1"/>
</dbReference>
<dbReference type="PANTHER" id="PTHR35894:SF5">
    <property type="entry name" value="MU-LIKE PROPHAGE FLUMU DNA TRANSPOSITION PROTEIN B"/>
    <property type="match status" value="1"/>
</dbReference>
<accession>A0A0N8IRE9</accession>
<dbReference type="RefSeq" id="WP_001274787.1">
    <property type="nucleotide sequence ID" value="NZ_CABVON010000014.1"/>
</dbReference>
<sequence length="297" mass="32624">MSAKNELVELMKAKGLNQTQVARAIGKSSAVISQYLNNKYDGDIVSLENDIRSFIDRQHEKERSARISVKFVDTPTTRKAVDVIRMAHVEGDINVLYGEAGLGKTMICKAYVSKYRDALLIEADPGYTARVVLEELCNLLGLSTRGNMHELSEACINKLRDSGRVLIIDEAENLPLRALESIRRIHDKTGIGIVLVGMPRLILNLKGKRGELVQLYSRVGFALNLGHSLPGADIDVIASSVLPDGLNEDLSKALFNASKGNARRLFKLLRGAVRTSAMNDVPVSGHIVNQIAEMLIH</sequence>
<dbReference type="InterPro" id="IPR049945">
    <property type="entry name" value="AAA_22"/>
</dbReference>
<dbReference type="AlphaFoldDB" id="A0A0N8IRE9"/>